<protein>
    <submittedName>
        <fullName evidence="1">Uncharacterized protein</fullName>
    </submittedName>
</protein>
<accession>A0A645ELC3</accession>
<dbReference type="AlphaFoldDB" id="A0A645ELC3"/>
<sequence length="73" mass="7904">MGGDRSLYANFDNRINLYISFAEKFPAGFIVGDSLQDIAALILDLDRAAIIGKGACYSFLPFHLAAILVNVPV</sequence>
<comment type="caution">
    <text evidence="1">The sequence shown here is derived from an EMBL/GenBank/DDBJ whole genome shotgun (WGS) entry which is preliminary data.</text>
</comment>
<name>A0A645ELC3_9ZZZZ</name>
<proteinExistence type="predicted"/>
<organism evidence="1">
    <name type="scientific">bioreactor metagenome</name>
    <dbReference type="NCBI Taxonomy" id="1076179"/>
    <lineage>
        <taxon>unclassified sequences</taxon>
        <taxon>metagenomes</taxon>
        <taxon>ecological metagenomes</taxon>
    </lineage>
</organism>
<dbReference type="EMBL" id="VSSQ01048218">
    <property type="protein sequence ID" value="MPN02266.1"/>
    <property type="molecule type" value="Genomic_DNA"/>
</dbReference>
<gene>
    <name evidence="1" type="ORF">SDC9_149480</name>
</gene>
<reference evidence="1" key="1">
    <citation type="submission" date="2019-08" db="EMBL/GenBank/DDBJ databases">
        <authorList>
            <person name="Kucharzyk K."/>
            <person name="Murdoch R.W."/>
            <person name="Higgins S."/>
            <person name="Loffler F."/>
        </authorList>
    </citation>
    <scope>NUCLEOTIDE SEQUENCE</scope>
</reference>
<evidence type="ECO:0000313" key="1">
    <source>
        <dbReference type="EMBL" id="MPN02266.1"/>
    </source>
</evidence>